<dbReference type="InterPro" id="IPR051924">
    <property type="entry name" value="GST_Kappa/NadH"/>
</dbReference>
<protein>
    <recommendedName>
        <fullName evidence="1">2-hydroxychromene-2-carboxylate isomerase</fullName>
        <ecNumber evidence="1">5.99.1.4</ecNumber>
    </recommendedName>
</protein>
<evidence type="ECO:0000256" key="2">
    <source>
        <dbReference type="PIRSR" id="PIRSR006386-1"/>
    </source>
</evidence>
<dbReference type="GO" id="GO:1901170">
    <property type="term" value="P:naphthalene catabolic process"/>
    <property type="evidence" value="ECO:0007669"/>
    <property type="project" value="InterPro"/>
</dbReference>
<evidence type="ECO:0000313" key="5">
    <source>
        <dbReference type="Proteomes" id="UP001196509"/>
    </source>
</evidence>
<dbReference type="InterPro" id="IPR014440">
    <property type="entry name" value="HCCAis_GSTk"/>
</dbReference>
<keyword evidence="1 4" id="KW-0413">Isomerase</keyword>
<dbReference type="RefSeq" id="WP_220230357.1">
    <property type="nucleotide sequence ID" value="NZ_JAICBX010000004.1"/>
</dbReference>
<comment type="caution">
    <text evidence="4">The sequence shown here is derived from an EMBL/GenBank/DDBJ whole genome shotgun (WGS) entry which is preliminary data.</text>
</comment>
<dbReference type="Gene3D" id="3.40.30.10">
    <property type="entry name" value="Glutaredoxin"/>
    <property type="match status" value="1"/>
</dbReference>
<dbReference type="SUPFAM" id="SSF52833">
    <property type="entry name" value="Thioredoxin-like"/>
    <property type="match status" value="1"/>
</dbReference>
<gene>
    <name evidence="4" type="ORF">K1W69_20785</name>
</gene>
<dbReference type="InterPro" id="IPR044087">
    <property type="entry name" value="NahD-like"/>
</dbReference>
<dbReference type="EC" id="5.99.1.4" evidence="1"/>
<evidence type="ECO:0000256" key="1">
    <source>
        <dbReference type="PIRNR" id="PIRNR006386"/>
    </source>
</evidence>
<dbReference type="PANTHER" id="PTHR42943">
    <property type="entry name" value="GLUTATHIONE S-TRANSFERASE KAPPA"/>
    <property type="match status" value="1"/>
</dbReference>
<reference evidence="4" key="1">
    <citation type="submission" date="2021-08" db="EMBL/GenBank/DDBJ databases">
        <title>Hoeflea bacterium WL0058 sp. nov., isolated from the sediment.</title>
        <authorList>
            <person name="Wang L."/>
            <person name="Zhang D."/>
        </authorList>
    </citation>
    <scope>NUCLEOTIDE SEQUENCE</scope>
    <source>
        <strain evidence="4">WL0058</strain>
    </source>
</reference>
<dbReference type="InterPro" id="IPR036249">
    <property type="entry name" value="Thioredoxin-like_sf"/>
</dbReference>
<dbReference type="GO" id="GO:0006749">
    <property type="term" value="P:glutathione metabolic process"/>
    <property type="evidence" value="ECO:0007669"/>
    <property type="project" value="TreeGrafter"/>
</dbReference>
<dbReference type="Pfam" id="PF01323">
    <property type="entry name" value="DSBA"/>
    <property type="match status" value="1"/>
</dbReference>
<sequence length="197" mass="21920">MSKPVEFYYDFVSSASYLAYKRLPAMLEKAGGHIVWKPMLLGGLFKAVGNTTPAHVPAKGRWMFEDLSRTAEKFGIPFSVNPAFPLNTILAMRGVIAAEKLNPDYVKSYMDVMFDASWAEGGDLGRPEVVMELMEKVDLPAQEIANLAQDQAIKDELRINTQEAAERGAFGAPTFFVDGEMHWGQDRLDWVVEAAAR</sequence>
<dbReference type="InterPro" id="IPR001853">
    <property type="entry name" value="DSBA-like_thioredoxin_dom"/>
</dbReference>
<name>A0AAE2ZRQ1_9HYPH</name>
<evidence type="ECO:0000259" key="3">
    <source>
        <dbReference type="Pfam" id="PF01323"/>
    </source>
</evidence>
<dbReference type="Proteomes" id="UP001196509">
    <property type="component" value="Unassembled WGS sequence"/>
</dbReference>
<dbReference type="CDD" id="cd03022">
    <property type="entry name" value="DsbA_HCCA_Iso"/>
    <property type="match status" value="1"/>
</dbReference>
<dbReference type="GO" id="GO:0004364">
    <property type="term" value="F:glutathione transferase activity"/>
    <property type="evidence" value="ECO:0007669"/>
    <property type="project" value="TreeGrafter"/>
</dbReference>
<feature type="active site" description="Nucleophile" evidence="2">
    <location>
        <position position="13"/>
    </location>
</feature>
<dbReference type="PANTHER" id="PTHR42943:SF2">
    <property type="entry name" value="GLUTATHIONE S-TRANSFERASE KAPPA 1"/>
    <property type="match status" value="1"/>
</dbReference>
<dbReference type="GO" id="GO:0004602">
    <property type="term" value="F:glutathione peroxidase activity"/>
    <property type="evidence" value="ECO:0007669"/>
    <property type="project" value="TreeGrafter"/>
</dbReference>
<evidence type="ECO:0000313" key="4">
    <source>
        <dbReference type="EMBL" id="MBW8639642.1"/>
    </source>
</evidence>
<comment type="similarity">
    <text evidence="1">Belongs to the GST superfamily. NadH family.</text>
</comment>
<accession>A0AAE2ZRQ1</accession>
<dbReference type="EMBL" id="JAICBX010000004">
    <property type="protein sequence ID" value="MBW8639642.1"/>
    <property type="molecule type" value="Genomic_DNA"/>
</dbReference>
<keyword evidence="5" id="KW-1185">Reference proteome</keyword>
<feature type="domain" description="DSBA-like thioredoxin" evidence="3">
    <location>
        <begin position="5"/>
        <end position="193"/>
    </location>
</feature>
<proteinExistence type="inferred from homology"/>
<organism evidence="4 5">
    <name type="scientific">Flavimaribacter sediminis</name>
    <dbReference type="NCBI Taxonomy" id="2865987"/>
    <lineage>
        <taxon>Bacteria</taxon>
        <taxon>Pseudomonadati</taxon>
        <taxon>Pseudomonadota</taxon>
        <taxon>Alphaproteobacteria</taxon>
        <taxon>Hyphomicrobiales</taxon>
        <taxon>Rhizobiaceae</taxon>
        <taxon>Flavimaribacter</taxon>
    </lineage>
</organism>
<comment type="catalytic activity">
    <reaction evidence="1">
        <text>2-hydroxychromene-2-carboxylate = (3E)-4-(2-hydroxyphenyl)-2-oxobut-3-enoate</text>
        <dbReference type="Rhea" id="RHEA:27401"/>
        <dbReference type="ChEBI" id="CHEBI:59350"/>
        <dbReference type="ChEBI" id="CHEBI:59353"/>
        <dbReference type="EC" id="5.99.1.4"/>
    </reaction>
</comment>
<dbReference type="GO" id="GO:0018845">
    <property type="term" value="F:2-hydroxychromene-2-carboxylate isomerase activity"/>
    <property type="evidence" value="ECO:0007669"/>
    <property type="project" value="UniProtKB-UniRule"/>
</dbReference>
<dbReference type="AlphaFoldDB" id="A0AAE2ZRQ1"/>
<dbReference type="PIRSF" id="PIRSF006386">
    <property type="entry name" value="HCCAis_GSTk"/>
    <property type="match status" value="1"/>
</dbReference>